<name>A0ABT8CWB2_9FLAO</name>
<evidence type="ECO:0000313" key="2">
    <source>
        <dbReference type="Proteomes" id="UP001242368"/>
    </source>
</evidence>
<dbReference type="NCBIfam" id="TIGR04131">
    <property type="entry name" value="Bac_Flav_CTERM"/>
    <property type="match status" value="1"/>
</dbReference>
<dbReference type="EMBL" id="JAUFQU010000001">
    <property type="protein sequence ID" value="MDN3708755.1"/>
    <property type="molecule type" value="Genomic_DNA"/>
</dbReference>
<accession>A0ABT8CWB2</accession>
<dbReference type="RefSeq" id="WP_290364606.1">
    <property type="nucleotide sequence ID" value="NZ_JAUFQU010000001.1"/>
</dbReference>
<proteinExistence type="predicted"/>
<sequence length="419" mass="46961">MKTKIYYGALLLQSVLYAQTPADFVNEGNLSVAPSTLVSSYFDFSNKGTGNVINDGEFYFYGDYNNEGLFSFTTNQRTGYVVFEGSNKTIQSISGDSPSMFYDVLFNKAGTTYSFDLTNDISSQGKVNLLNGVVLMNKEQGGVFIFLKGATHINTSDKSHVDGEVTKKGNEKFRYPIGNGGYYRYAQISAPAAEADHYTGEYFLKNSNPLYPHTNKTGVIELIDAQEYWAVEQKENTQGSVLLTLSWDERTTPAALLANEAKDLRIVRWDASQKLWVDEGGVVNTSDKTVTTPVVVDGFGVFTLAKIKTDLVLPDDIVIYNGVTPNGDGSNDYFIIDNIQRYPNNSVRIYNRWGREIFKTTNYDSNGNVFRGYSENSANFKDGEKLPTGTYYYILEYEYTKDNTSRMIKKSGFLHLEND</sequence>
<gene>
    <name evidence="1" type="ORF">QW060_16760</name>
</gene>
<dbReference type="Pfam" id="PF13585">
    <property type="entry name" value="CHU_C"/>
    <property type="match status" value="1"/>
</dbReference>
<comment type="caution">
    <text evidence="1">The sequence shown here is derived from an EMBL/GenBank/DDBJ whole genome shotgun (WGS) entry which is preliminary data.</text>
</comment>
<dbReference type="Proteomes" id="UP001242368">
    <property type="component" value="Unassembled WGS sequence"/>
</dbReference>
<evidence type="ECO:0000313" key="1">
    <source>
        <dbReference type="EMBL" id="MDN3708755.1"/>
    </source>
</evidence>
<dbReference type="InterPro" id="IPR026341">
    <property type="entry name" value="T9SS_type_B"/>
</dbReference>
<reference evidence="2" key="1">
    <citation type="journal article" date="2019" name="Int. J. Syst. Evol. Microbiol.">
        <title>The Global Catalogue of Microorganisms (GCM) 10K type strain sequencing project: providing services to taxonomists for standard genome sequencing and annotation.</title>
        <authorList>
            <consortium name="The Broad Institute Genomics Platform"/>
            <consortium name="The Broad Institute Genome Sequencing Center for Infectious Disease"/>
            <person name="Wu L."/>
            <person name="Ma J."/>
        </authorList>
    </citation>
    <scope>NUCLEOTIDE SEQUENCE [LARGE SCALE GENOMIC DNA]</scope>
    <source>
        <strain evidence="2">CECT 7184</strain>
    </source>
</reference>
<keyword evidence="2" id="KW-1185">Reference proteome</keyword>
<organism evidence="1 2">
    <name type="scientific">Paenimyroides ceti</name>
    <dbReference type="NCBI Taxonomy" id="395087"/>
    <lineage>
        <taxon>Bacteria</taxon>
        <taxon>Pseudomonadati</taxon>
        <taxon>Bacteroidota</taxon>
        <taxon>Flavobacteriia</taxon>
        <taxon>Flavobacteriales</taxon>
        <taxon>Flavobacteriaceae</taxon>
        <taxon>Paenimyroides</taxon>
    </lineage>
</organism>
<protein>
    <submittedName>
        <fullName evidence="1">Gliding motility-associated C-terminal domain-containing protein</fullName>
    </submittedName>
</protein>